<keyword evidence="8" id="KW-0460">Magnesium</keyword>
<keyword evidence="9 13" id="KW-1133">Transmembrane helix</keyword>
<reference evidence="15" key="1">
    <citation type="submission" date="2018-05" db="EMBL/GenBank/DDBJ databases">
        <title>Azospirillum thermophila sp. nov., a novel isolated from hot spring.</title>
        <authorList>
            <person name="Zhao Z."/>
        </authorList>
    </citation>
    <scope>NUCLEOTIDE SEQUENCE [LARGE SCALE GENOMIC DNA]</scope>
    <source>
        <strain evidence="15">CFH 70021</strain>
    </source>
</reference>
<evidence type="ECO:0000256" key="6">
    <source>
        <dbReference type="ARBA" id="ARBA00022519"/>
    </source>
</evidence>
<dbReference type="InterPro" id="IPR050829">
    <property type="entry name" value="CorA_MIT"/>
</dbReference>
<keyword evidence="5" id="KW-1003">Cell membrane</keyword>
<comment type="similarity">
    <text evidence="2">Belongs to the CorA metal ion transporter (MIT) (TC 1.A.35) family.</text>
</comment>
<feature type="transmembrane region" description="Helical" evidence="13">
    <location>
        <begin position="305"/>
        <end position="325"/>
    </location>
</feature>
<dbReference type="OrthoDB" id="9803416at2"/>
<gene>
    <name evidence="14" type="ORF">DEW08_08970</name>
</gene>
<keyword evidence="15" id="KW-1185">Reference proteome</keyword>
<evidence type="ECO:0000256" key="3">
    <source>
        <dbReference type="ARBA" id="ARBA00019439"/>
    </source>
</evidence>
<feature type="transmembrane region" description="Helical" evidence="13">
    <location>
        <begin position="270"/>
        <end position="293"/>
    </location>
</feature>
<evidence type="ECO:0000256" key="2">
    <source>
        <dbReference type="ARBA" id="ARBA00009765"/>
    </source>
</evidence>
<keyword evidence="10" id="KW-0406">Ion transport</keyword>
<dbReference type="PANTHER" id="PTHR47685">
    <property type="entry name" value="MAGNESIUM TRANSPORT PROTEIN CORA"/>
    <property type="match status" value="1"/>
</dbReference>
<evidence type="ECO:0000256" key="4">
    <source>
        <dbReference type="ARBA" id="ARBA00022448"/>
    </source>
</evidence>
<evidence type="ECO:0000256" key="12">
    <source>
        <dbReference type="ARBA" id="ARBA00034269"/>
    </source>
</evidence>
<organism evidence="14 15">
    <name type="scientific">Azospirillum thermophilum</name>
    <dbReference type="NCBI Taxonomy" id="2202148"/>
    <lineage>
        <taxon>Bacteria</taxon>
        <taxon>Pseudomonadati</taxon>
        <taxon>Pseudomonadota</taxon>
        <taxon>Alphaproteobacteria</taxon>
        <taxon>Rhodospirillales</taxon>
        <taxon>Azospirillaceae</taxon>
        <taxon>Azospirillum</taxon>
    </lineage>
</organism>
<dbReference type="KEGG" id="azz:DEW08_08970"/>
<protein>
    <recommendedName>
        <fullName evidence="3">Magnesium transport protein CorA</fullName>
    </recommendedName>
</protein>
<dbReference type="SUPFAM" id="SSF143865">
    <property type="entry name" value="CorA soluble domain-like"/>
    <property type="match status" value="1"/>
</dbReference>
<evidence type="ECO:0000256" key="5">
    <source>
        <dbReference type="ARBA" id="ARBA00022475"/>
    </source>
</evidence>
<dbReference type="Gene3D" id="3.30.460.20">
    <property type="entry name" value="CorA soluble domain-like"/>
    <property type="match status" value="1"/>
</dbReference>
<evidence type="ECO:0000256" key="10">
    <source>
        <dbReference type="ARBA" id="ARBA00023065"/>
    </source>
</evidence>
<dbReference type="GO" id="GO:0005886">
    <property type="term" value="C:plasma membrane"/>
    <property type="evidence" value="ECO:0007669"/>
    <property type="project" value="UniProtKB-SubCell"/>
</dbReference>
<dbReference type="PANTHER" id="PTHR47685:SF1">
    <property type="entry name" value="MAGNESIUM TRANSPORT PROTEIN CORA"/>
    <property type="match status" value="1"/>
</dbReference>
<name>A0A2S2CPA5_9PROT</name>
<evidence type="ECO:0000256" key="7">
    <source>
        <dbReference type="ARBA" id="ARBA00022692"/>
    </source>
</evidence>
<dbReference type="GO" id="GO:0015099">
    <property type="term" value="F:nickel cation transmembrane transporter activity"/>
    <property type="evidence" value="ECO:0007669"/>
    <property type="project" value="TreeGrafter"/>
</dbReference>
<proteinExistence type="inferred from homology"/>
<accession>A0A2S2CPA5</accession>
<evidence type="ECO:0000256" key="1">
    <source>
        <dbReference type="ARBA" id="ARBA00004429"/>
    </source>
</evidence>
<evidence type="ECO:0000256" key="8">
    <source>
        <dbReference type="ARBA" id="ARBA00022842"/>
    </source>
</evidence>
<comment type="catalytic activity">
    <reaction evidence="12">
        <text>Mg(2+)(in) = Mg(2+)(out)</text>
        <dbReference type="Rhea" id="RHEA:29827"/>
        <dbReference type="ChEBI" id="CHEBI:18420"/>
    </reaction>
</comment>
<keyword evidence="11 13" id="KW-0472">Membrane</keyword>
<dbReference type="EMBL" id="CP029353">
    <property type="protein sequence ID" value="AWK86354.1"/>
    <property type="molecule type" value="Genomic_DNA"/>
</dbReference>
<dbReference type="Gene3D" id="1.20.58.340">
    <property type="entry name" value="Magnesium transport protein CorA, transmembrane region"/>
    <property type="match status" value="2"/>
</dbReference>
<evidence type="ECO:0000256" key="9">
    <source>
        <dbReference type="ARBA" id="ARBA00022989"/>
    </source>
</evidence>
<keyword evidence="4" id="KW-0813">Transport</keyword>
<comment type="subcellular location">
    <subcellularLocation>
        <location evidence="1">Cell inner membrane</location>
        <topology evidence="1">Multi-pass membrane protein</topology>
    </subcellularLocation>
</comment>
<evidence type="ECO:0000256" key="11">
    <source>
        <dbReference type="ARBA" id="ARBA00023136"/>
    </source>
</evidence>
<sequence length="331" mass="36948">MLHAFVRDEGLLRWARELDGAADPLPDSTVWIDLLSPTPEELARVEALVGTPLPTREQMAEIEESSRLRLVGGAVHMTVMVLVWADTDRPRIAEVSFVLVGGRLVTIHHIDPQPFLAFRRTLSHRSIPCTGAEAVLAYLVDAVVERTAGVLRRVGLELDTMSSRAFRGRTLRPRGETRGDSRSLRRIGHTGHLIGKAHVSLASLQRMLDFLSRNDGRMGGWSGSKATRRWARATLQDVTGLDEYATFLSSKVSLLLDTTLGRINVEQNEIVKIVSVITVLLFPPTLVATIYGMNFTDMPEKDWMYGYPMALLLMALSAVLPMIFVKLRRWL</sequence>
<dbReference type="InterPro" id="IPR045863">
    <property type="entry name" value="CorA_TM1_TM2"/>
</dbReference>
<dbReference type="RefSeq" id="WP_109326375.1">
    <property type="nucleotide sequence ID" value="NZ_CP029353.1"/>
</dbReference>
<keyword evidence="6" id="KW-0997">Cell inner membrane</keyword>
<evidence type="ECO:0000313" key="14">
    <source>
        <dbReference type="EMBL" id="AWK86354.1"/>
    </source>
</evidence>
<dbReference type="GO" id="GO:0015087">
    <property type="term" value="F:cobalt ion transmembrane transporter activity"/>
    <property type="evidence" value="ECO:0007669"/>
    <property type="project" value="TreeGrafter"/>
</dbReference>
<evidence type="ECO:0000313" key="15">
    <source>
        <dbReference type="Proteomes" id="UP000245629"/>
    </source>
</evidence>
<evidence type="ECO:0000256" key="13">
    <source>
        <dbReference type="SAM" id="Phobius"/>
    </source>
</evidence>
<dbReference type="InterPro" id="IPR045861">
    <property type="entry name" value="CorA_cytoplasmic_dom"/>
</dbReference>
<dbReference type="AlphaFoldDB" id="A0A2S2CPA5"/>
<dbReference type="InterPro" id="IPR002523">
    <property type="entry name" value="MgTranspt_CorA/ZnTranspt_ZntB"/>
</dbReference>
<dbReference type="FunFam" id="1.20.58.340:FF:000001">
    <property type="entry name" value="Magnesium transport protein CorA"/>
    <property type="match status" value="1"/>
</dbReference>
<dbReference type="GO" id="GO:0015095">
    <property type="term" value="F:magnesium ion transmembrane transporter activity"/>
    <property type="evidence" value="ECO:0007669"/>
    <property type="project" value="TreeGrafter"/>
</dbReference>
<keyword evidence="7 13" id="KW-0812">Transmembrane</keyword>
<dbReference type="Pfam" id="PF01544">
    <property type="entry name" value="CorA"/>
    <property type="match status" value="1"/>
</dbReference>
<dbReference type="SUPFAM" id="SSF144083">
    <property type="entry name" value="Magnesium transport protein CorA, transmembrane region"/>
    <property type="match status" value="1"/>
</dbReference>
<dbReference type="CDD" id="cd12837">
    <property type="entry name" value="EcCorA-like_u1"/>
    <property type="match status" value="1"/>
</dbReference>
<dbReference type="Proteomes" id="UP000245629">
    <property type="component" value="Chromosome 2"/>
</dbReference>